<dbReference type="EMBL" id="MUGW01000012">
    <property type="protein sequence ID" value="OXA93818.1"/>
    <property type="molecule type" value="Genomic_DNA"/>
</dbReference>
<protein>
    <recommendedName>
        <fullName evidence="3">Nucleoid-associated protein</fullName>
    </recommendedName>
</protein>
<dbReference type="OrthoDB" id="9153118at2"/>
<organism evidence="1 2">
    <name type="scientific">Flavobacterium hercynium</name>
    <dbReference type="NCBI Taxonomy" id="387094"/>
    <lineage>
        <taxon>Bacteria</taxon>
        <taxon>Pseudomonadati</taxon>
        <taxon>Bacteroidota</taxon>
        <taxon>Flavobacteriia</taxon>
        <taxon>Flavobacteriales</taxon>
        <taxon>Flavobacteriaceae</taxon>
        <taxon>Flavobacterium</taxon>
    </lineage>
</organism>
<dbReference type="InterPro" id="IPR007358">
    <property type="entry name" value="Nucleoid_associated_NdpA"/>
</dbReference>
<evidence type="ECO:0000313" key="2">
    <source>
        <dbReference type="Proteomes" id="UP000198345"/>
    </source>
</evidence>
<proteinExistence type="predicted"/>
<dbReference type="Proteomes" id="UP000198345">
    <property type="component" value="Unassembled WGS sequence"/>
</dbReference>
<dbReference type="AlphaFoldDB" id="A0A226HIX0"/>
<comment type="caution">
    <text evidence="1">The sequence shown here is derived from an EMBL/GenBank/DDBJ whole genome shotgun (WGS) entry which is preliminary data.</text>
</comment>
<reference evidence="1 2" key="1">
    <citation type="submission" date="2016-11" db="EMBL/GenBank/DDBJ databases">
        <title>Whole genomes of Flavobacteriaceae.</title>
        <authorList>
            <person name="Stine C."/>
            <person name="Li C."/>
            <person name="Tadesse D."/>
        </authorList>
    </citation>
    <scope>NUCLEOTIDE SEQUENCE [LARGE SCALE GENOMIC DNA]</scope>
    <source>
        <strain evidence="1 2">DSM 18292</strain>
    </source>
</reference>
<evidence type="ECO:0008006" key="3">
    <source>
        <dbReference type="Google" id="ProtNLM"/>
    </source>
</evidence>
<name>A0A226HIX0_9FLAO</name>
<gene>
    <name evidence="1" type="ORF">B0A66_06105</name>
</gene>
<sequence length="345" mass="40534">MKDMILGKMDKLIIHFIGNKNNGDGVRFSDDLTNFEDIEQYFKKLVETNFKLEELFSFYSLPKIELNPMYQFISSIFEDNNSFVEQSQNGARYLYDKSIHPHIKAGELLMVYFKDCKIGEEQADAIGVFKSENKDTVLKVCSSNDGFNLKDEKGMNVNKLDKGCLIFNIQKDDGYLIAVVDNTNRSTEAQYWKEHFLNVQPIKNDFHQTQQFLGITKQFVTKQLLEDFDVTKTDQIDFLNRSVDYFKNHEKFDKQEFEKKVFEDDSLIESFQNFDKTFRKDNEIAPAENFEISNKAVKKQARVFKSVLKLDKNFHIYIHGDKKLIESGTDEVGRKFYKIYYEEES</sequence>
<accession>A0A226HIX0</accession>
<keyword evidence="2" id="KW-1185">Reference proteome</keyword>
<dbReference type="Pfam" id="PF04245">
    <property type="entry name" value="NA37"/>
    <property type="match status" value="1"/>
</dbReference>
<dbReference type="GO" id="GO:0009295">
    <property type="term" value="C:nucleoid"/>
    <property type="evidence" value="ECO:0007669"/>
    <property type="project" value="InterPro"/>
</dbReference>
<dbReference type="RefSeq" id="WP_089048968.1">
    <property type="nucleotide sequence ID" value="NZ_FXTV01000006.1"/>
</dbReference>
<evidence type="ECO:0000313" key="1">
    <source>
        <dbReference type="EMBL" id="OXA93818.1"/>
    </source>
</evidence>